<feature type="region of interest" description="Disordered" evidence="1">
    <location>
        <begin position="115"/>
        <end position="142"/>
    </location>
</feature>
<protein>
    <submittedName>
        <fullName evidence="2">Uncharacterized protein</fullName>
    </submittedName>
</protein>
<organism evidence="2 3">
    <name type="scientific">Pseudomonas lundensis</name>
    <dbReference type="NCBI Taxonomy" id="86185"/>
    <lineage>
        <taxon>Bacteria</taxon>
        <taxon>Pseudomonadati</taxon>
        <taxon>Pseudomonadota</taxon>
        <taxon>Gammaproteobacteria</taxon>
        <taxon>Pseudomonadales</taxon>
        <taxon>Pseudomonadaceae</taxon>
        <taxon>Pseudomonas</taxon>
    </lineage>
</organism>
<evidence type="ECO:0000256" key="1">
    <source>
        <dbReference type="SAM" id="MobiDB-lite"/>
    </source>
</evidence>
<accession>A0AAX2HAW3</accession>
<evidence type="ECO:0000313" key="2">
    <source>
        <dbReference type="EMBL" id="SOB53374.1"/>
    </source>
</evidence>
<comment type="caution">
    <text evidence="2">The sequence shown here is derived from an EMBL/GenBank/DDBJ whole genome shotgun (WGS) entry which is preliminary data.</text>
</comment>
<gene>
    <name evidence="2" type="ORF">PLUA15_320040</name>
</gene>
<evidence type="ECO:0000313" key="3">
    <source>
        <dbReference type="Proteomes" id="UP000219564"/>
    </source>
</evidence>
<dbReference type="EMBL" id="OBKZ01000026">
    <property type="protein sequence ID" value="SOB53374.1"/>
    <property type="molecule type" value="Genomic_DNA"/>
</dbReference>
<reference evidence="2 3" key="1">
    <citation type="submission" date="2017-08" db="EMBL/GenBank/DDBJ databases">
        <authorList>
            <person name="Chaillou S."/>
        </authorList>
    </citation>
    <scope>NUCLEOTIDE SEQUENCE [LARGE SCALE GENOMIC DNA]</scope>
    <source>
        <strain evidence="2 3">MFPA15A1205</strain>
    </source>
</reference>
<sequence>MSGQQERAAAILCSRLKVNTRRDQLLHPAQLTVPHGIQQLILICHHHPHHQQSHSPQTGFTCLHTHAHALLSIAGKTSMVSALGILKLNISMPSSGDVNGGSDVRSDSVTQLCGGRGLRQFHPGRPTSAPDPVHGQPANPSP</sequence>
<dbReference type="Proteomes" id="UP000219564">
    <property type="component" value="Unassembled WGS sequence"/>
</dbReference>
<name>A0AAX2HAW3_9PSED</name>
<proteinExistence type="predicted"/>
<dbReference type="AlphaFoldDB" id="A0AAX2HAW3"/>